<evidence type="ECO:0000256" key="1">
    <source>
        <dbReference type="ARBA" id="ARBA00004328"/>
    </source>
</evidence>
<dbReference type="GO" id="GO:0019058">
    <property type="term" value="P:viral life cycle"/>
    <property type="evidence" value="ECO:0007669"/>
    <property type="project" value="UniProtKB-ARBA"/>
</dbReference>
<dbReference type="GO" id="GO:0044423">
    <property type="term" value="C:virion component"/>
    <property type="evidence" value="ECO:0007669"/>
    <property type="project" value="UniProtKB-KW"/>
</dbReference>
<comment type="subcellular location">
    <subcellularLocation>
        <location evidence="1">Virion</location>
    </subcellularLocation>
</comment>
<organism evidence="3">
    <name type="scientific">uncultured Caudovirales phage</name>
    <dbReference type="NCBI Taxonomy" id="2100421"/>
    <lineage>
        <taxon>Viruses</taxon>
        <taxon>Duplodnaviria</taxon>
        <taxon>Heunggongvirae</taxon>
        <taxon>Uroviricota</taxon>
        <taxon>Caudoviricetes</taxon>
        <taxon>Peduoviridae</taxon>
        <taxon>Maltschvirus</taxon>
        <taxon>Maltschvirus maltsch</taxon>
    </lineage>
</organism>
<dbReference type="EMBL" id="LR796857">
    <property type="protein sequence ID" value="CAB4169843.1"/>
    <property type="molecule type" value="Genomic_DNA"/>
</dbReference>
<dbReference type="Gene3D" id="2.160.20.10">
    <property type="entry name" value="Single-stranded right-handed beta-helix, Pectin lyase-like"/>
    <property type="match status" value="1"/>
</dbReference>
<accession>A0A6J5PEJ8</accession>
<evidence type="ECO:0008006" key="4">
    <source>
        <dbReference type="Google" id="ProtNLM"/>
    </source>
</evidence>
<dbReference type="GO" id="GO:0051701">
    <property type="term" value="P:biological process involved in interaction with host"/>
    <property type="evidence" value="ECO:0007669"/>
    <property type="project" value="UniProtKB-ARBA"/>
</dbReference>
<evidence type="ECO:0000256" key="2">
    <source>
        <dbReference type="ARBA" id="ARBA00022844"/>
    </source>
</evidence>
<proteinExistence type="predicted"/>
<dbReference type="InterPro" id="IPR012334">
    <property type="entry name" value="Pectin_lyas_fold"/>
</dbReference>
<protein>
    <recommendedName>
        <fullName evidence="4">Pectate lyase superfamily protein</fullName>
    </recommendedName>
</protein>
<reference evidence="3" key="1">
    <citation type="submission" date="2020-05" db="EMBL/GenBank/DDBJ databases">
        <authorList>
            <person name="Chiriac C."/>
            <person name="Salcher M."/>
            <person name="Ghai R."/>
            <person name="Kavagutti S V."/>
        </authorList>
    </citation>
    <scope>NUCLEOTIDE SEQUENCE</scope>
</reference>
<name>A0A6J5PEJ8_9CAUD</name>
<keyword evidence="2" id="KW-0946">Virion</keyword>
<sequence>MTSTVFTSGTVIESPWLNDVNTKTYADTSNTVAYTPAGTGAVATTVQTNLRQTISVFDFMTAAQIADCRTTSPTLDCTTAINAAITYAKTFYQNGQSPYSTGAFTQAVATLVFPTGKYLYAGTMDFTNVYSYCNLHFIGSTILHTGTGANVICINVGDGSTVDIMQMKITGVVTLARGSRDSGSVGIKNNGANDGLINGCVNIWGFETGLLHIGSEVVNYNFQQGAIGNATWAIKIQALASWAANIVSISHLFIWGGGGSNTTGTGVFVDYTAVRSGVGGDISLDSVLIQGIATTGQCVILENVGEVAGNDTFAVNHCWFENNCESVFDISNSRLSVRNSFITRSTNATPGYIVKLRDTTSTVSIEDTNCFFDDNGPLVNNAIIQRLDGTTNNLSNQISTARFKIGNGGPTLTARLTNVVAPIQSTNQQPASFQQVQFSFAAPKYPSTIADEYCTNLVLNLTTLVSDMIGSTYTTMIGYIDVVLTGSDGTGTVGRGWFRGWFKGGNISWTALETSATTAYALTPSGSGTSYVVTFPATVQGAWFRTWATLTIAAS</sequence>
<evidence type="ECO:0000313" key="3">
    <source>
        <dbReference type="EMBL" id="CAB4169843.1"/>
    </source>
</evidence>
<gene>
    <name evidence="3" type="ORF">UFOVP907_23</name>
</gene>